<accession>A0A4U0VS26</accession>
<dbReference type="Pfam" id="PF20497">
    <property type="entry name" value="SWI-SNF_Ssr4_C"/>
    <property type="match status" value="1"/>
</dbReference>
<feature type="compositionally biased region" description="Polar residues" evidence="1">
    <location>
        <begin position="629"/>
        <end position="645"/>
    </location>
</feature>
<feature type="compositionally biased region" description="Low complexity" evidence="1">
    <location>
        <begin position="613"/>
        <end position="628"/>
    </location>
</feature>
<dbReference type="Pfam" id="PF08549">
    <property type="entry name" value="SWI-SNF_Ssr4_N"/>
    <property type="match status" value="1"/>
</dbReference>
<proteinExistence type="predicted"/>
<feature type="domain" description="SWI/SNF and RSC complexes subunit Ssr4 C-terminal" evidence="3">
    <location>
        <begin position="262"/>
        <end position="699"/>
    </location>
</feature>
<organism evidence="4 5">
    <name type="scientific">Friedmanniomyces simplex</name>
    <dbReference type="NCBI Taxonomy" id="329884"/>
    <lineage>
        <taxon>Eukaryota</taxon>
        <taxon>Fungi</taxon>
        <taxon>Dikarya</taxon>
        <taxon>Ascomycota</taxon>
        <taxon>Pezizomycotina</taxon>
        <taxon>Dothideomycetes</taxon>
        <taxon>Dothideomycetidae</taxon>
        <taxon>Mycosphaerellales</taxon>
        <taxon>Teratosphaeriaceae</taxon>
        <taxon>Friedmanniomyces</taxon>
    </lineage>
</organism>
<protein>
    <recommendedName>
        <fullName evidence="6">DUF1750-domain-containing protein</fullName>
    </recommendedName>
</protein>
<feature type="compositionally biased region" description="Polar residues" evidence="1">
    <location>
        <begin position="487"/>
        <end position="499"/>
    </location>
</feature>
<comment type="caution">
    <text evidence="4">The sequence shown here is derived from an EMBL/GenBank/DDBJ whole genome shotgun (WGS) entry which is preliminary data.</text>
</comment>
<feature type="domain" description="SWI/SNF and RSC complexes subunit Ssr4 N-terminal" evidence="2">
    <location>
        <begin position="2"/>
        <end position="210"/>
    </location>
</feature>
<name>A0A4U0VS26_9PEZI</name>
<evidence type="ECO:0000256" key="1">
    <source>
        <dbReference type="SAM" id="MobiDB-lite"/>
    </source>
</evidence>
<feature type="compositionally biased region" description="Polar residues" evidence="1">
    <location>
        <begin position="550"/>
        <end position="559"/>
    </location>
</feature>
<dbReference type="EMBL" id="NAJQ01001853">
    <property type="protein sequence ID" value="TKA51952.1"/>
    <property type="molecule type" value="Genomic_DNA"/>
</dbReference>
<evidence type="ECO:0000313" key="4">
    <source>
        <dbReference type="EMBL" id="TKA51952.1"/>
    </source>
</evidence>
<dbReference type="OrthoDB" id="5321006at2759"/>
<feature type="compositionally biased region" description="Low complexity" evidence="1">
    <location>
        <begin position="230"/>
        <end position="240"/>
    </location>
</feature>
<feature type="region of interest" description="Disordered" evidence="1">
    <location>
        <begin position="330"/>
        <end position="349"/>
    </location>
</feature>
<dbReference type="GO" id="GO:0006338">
    <property type="term" value="P:chromatin remodeling"/>
    <property type="evidence" value="ECO:0007669"/>
    <property type="project" value="InterPro"/>
</dbReference>
<dbReference type="AlphaFoldDB" id="A0A4U0VS26"/>
<feature type="region of interest" description="Disordered" evidence="1">
    <location>
        <begin position="230"/>
        <end position="255"/>
    </location>
</feature>
<feature type="region of interest" description="Disordered" evidence="1">
    <location>
        <begin position="460"/>
        <end position="678"/>
    </location>
</feature>
<evidence type="ECO:0008006" key="6">
    <source>
        <dbReference type="Google" id="ProtNLM"/>
    </source>
</evidence>
<evidence type="ECO:0000259" key="2">
    <source>
        <dbReference type="Pfam" id="PF08549"/>
    </source>
</evidence>
<keyword evidence="5" id="KW-1185">Reference proteome</keyword>
<dbReference type="InterPro" id="IPR046464">
    <property type="entry name" value="SWI-SNF_Ssr4_C"/>
</dbReference>
<sequence>MQNPSQGLQAPLPNHVHLVSGHRFPVIASLDLNQALTYLLDAPTIVKTVAPMSWTYVQAPSDGTIWLEWLPPDKADGRFPSDGYVWADSESTYRHDFRGYTIEMMKHTLGYRMNHDQMASHARTRFHIVAKNPSVNAAPPDPALWIVHYHQGDRPLPSSQVPFSPQMQQIMQERKWLENQGKLERRDFMLHDRQSWPQITVPTGVRGQGMQQQGMYGHPASQSARLPHYYPQQAGQQPPAKRQRPNPPVAGASSDGIHDVSIEEEENTTQGDFFDHLTPRDISMARYMQHHRWMEEVFSSPYASNQLVPTDLGMGLMGELKGLTNGILDPPAPETVDRPNKPSEAQPFTNLNKDQLDEFDRRVAKHLEEGRAEIERMKAEHAKKMQEWKRTKVLMQAEKRLRHATWEGHKGAVPVFRLEGSGADAHAEEGAEKETVQDIVKEVEELLGVKISGRKEAELVDKGGLEREEEQPREEVTQDARPEQERSFVSQQQPVSSGGTEPAMYHQAPASMAMQAPQQGQGQQAQQQMLSQPMAQPAQPAASSSMPMGTDSTDVNDTSMMEDMDVGDSNIDFGESQLDVGETGNDVTSTLPAPGPNQPAPDEIATTQPPPTEQQQQQQQSTQPPTTTALQGDTSLIGADSSTLEGNAGLGDDSLFNESMFGDLTNTGDTGAGDVGDGEFDFAAAAGEMDDSAFGDATFGMGGGEGGQQGGQ</sequence>
<evidence type="ECO:0000313" key="5">
    <source>
        <dbReference type="Proteomes" id="UP000309340"/>
    </source>
</evidence>
<gene>
    <name evidence="4" type="ORF">B0A55_12788</name>
</gene>
<dbReference type="Proteomes" id="UP000309340">
    <property type="component" value="Unassembled WGS sequence"/>
</dbReference>
<reference evidence="4 5" key="1">
    <citation type="submission" date="2017-03" db="EMBL/GenBank/DDBJ databases">
        <title>Genomes of endolithic fungi from Antarctica.</title>
        <authorList>
            <person name="Coleine C."/>
            <person name="Masonjones S."/>
            <person name="Stajich J.E."/>
        </authorList>
    </citation>
    <scope>NUCLEOTIDE SEQUENCE [LARGE SCALE GENOMIC DNA]</scope>
    <source>
        <strain evidence="4 5">CCFEE 5184</strain>
    </source>
</reference>
<feature type="compositionally biased region" description="Low complexity" evidence="1">
    <location>
        <begin position="507"/>
        <end position="549"/>
    </location>
</feature>
<evidence type="ECO:0000259" key="3">
    <source>
        <dbReference type="Pfam" id="PF20497"/>
    </source>
</evidence>
<dbReference type="InterPro" id="IPR013859">
    <property type="entry name" value="Ssr4_N"/>
</dbReference>
<feature type="compositionally biased region" description="Basic and acidic residues" evidence="1">
    <location>
        <begin position="473"/>
        <end position="486"/>
    </location>
</feature>